<gene>
    <name evidence="2" type="ORF">SMD44_02805</name>
</gene>
<evidence type="ECO:0000256" key="1">
    <source>
        <dbReference type="SAM" id="MobiDB-lite"/>
    </source>
</evidence>
<dbReference type="EMBL" id="CP021748">
    <property type="protein sequence ID" value="ARX83387.1"/>
    <property type="molecule type" value="Genomic_DNA"/>
</dbReference>
<protein>
    <submittedName>
        <fullName evidence="2">Uncharacterized protein</fullName>
    </submittedName>
</protein>
<evidence type="ECO:0000313" key="2">
    <source>
        <dbReference type="EMBL" id="ARX83387.1"/>
    </source>
</evidence>
<proteinExistence type="predicted"/>
<sequence>MGLSDVSEPNAGGGPRRPYAVSDQRSVQQ</sequence>
<keyword evidence="3" id="KW-1185">Reference proteome</keyword>
<name>A0A1Z1WAE0_9ACTN</name>
<feature type="region of interest" description="Disordered" evidence="1">
    <location>
        <begin position="1"/>
        <end position="29"/>
    </location>
</feature>
<reference evidence="2 3" key="1">
    <citation type="submission" date="2017-05" db="EMBL/GenBank/DDBJ databases">
        <title>Streptomyces alboflavus Genome sequencing and assembly.</title>
        <authorList>
            <person name="Wang Y."/>
            <person name="Du B."/>
            <person name="Ding Y."/>
            <person name="Liu H."/>
            <person name="Hou Q."/>
            <person name="Liu K."/>
            <person name="Wang C."/>
            <person name="Yao L."/>
        </authorList>
    </citation>
    <scope>NUCLEOTIDE SEQUENCE [LARGE SCALE GENOMIC DNA]</scope>
    <source>
        <strain evidence="2 3">MDJK44</strain>
    </source>
</reference>
<accession>A0A1Z1WAE0</accession>
<evidence type="ECO:0000313" key="3">
    <source>
        <dbReference type="Proteomes" id="UP000195880"/>
    </source>
</evidence>
<organism evidence="2 3">
    <name type="scientific">Streptomyces alboflavus</name>
    <dbReference type="NCBI Taxonomy" id="67267"/>
    <lineage>
        <taxon>Bacteria</taxon>
        <taxon>Bacillati</taxon>
        <taxon>Actinomycetota</taxon>
        <taxon>Actinomycetes</taxon>
        <taxon>Kitasatosporales</taxon>
        <taxon>Streptomycetaceae</taxon>
        <taxon>Streptomyces</taxon>
    </lineage>
</organism>
<dbReference type="KEGG" id="salf:SMD44_02805"/>
<dbReference type="AlphaFoldDB" id="A0A1Z1WAE0"/>
<dbReference type="Proteomes" id="UP000195880">
    <property type="component" value="Chromosome"/>
</dbReference>